<dbReference type="AlphaFoldDB" id="A0A240UP18"/>
<organism evidence="2 3">
    <name type="scientific">Kushneria marisflavi</name>
    <dbReference type="NCBI Taxonomy" id="157779"/>
    <lineage>
        <taxon>Bacteria</taxon>
        <taxon>Pseudomonadati</taxon>
        <taxon>Pseudomonadota</taxon>
        <taxon>Gammaproteobacteria</taxon>
        <taxon>Oceanospirillales</taxon>
        <taxon>Halomonadaceae</taxon>
        <taxon>Kushneria</taxon>
    </lineage>
</organism>
<dbReference type="EMBL" id="CP021358">
    <property type="protein sequence ID" value="ART63231.1"/>
    <property type="molecule type" value="Genomic_DNA"/>
</dbReference>
<dbReference type="Proteomes" id="UP000194457">
    <property type="component" value="Chromosome"/>
</dbReference>
<proteinExistence type="predicted"/>
<evidence type="ECO:0000313" key="2">
    <source>
        <dbReference type="EMBL" id="ART63231.1"/>
    </source>
</evidence>
<dbReference type="KEGG" id="kma:B9H00_09330"/>
<evidence type="ECO:0000313" key="3">
    <source>
        <dbReference type="Proteomes" id="UP000194457"/>
    </source>
</evidence>
<dbReference type="InterPro" id="IPR058788">
    <property type="entry name" value="ApnL_N"/>
</dbReference>
<dbReference type="RefSeq" id="WP_086900419.1">
    <property type="nucleotide sequence ID" value="NZ_CP021358.1"/>
</dbReference>
<gene>
    <name evidence="2" type="ORF">B9H00_09330</name>
</gene>
<dbReference type="OrthoDB" id="931854at2"/>
<protein>
    <recommendedName>
        <fullName evidence="1">D-apionate lactonase N-terminal domain-containing protein</fullName>
    </recommendedName>
</protein>
<name>A0A240UP18_9GAMM</name>
<accession>A0A240UP18</accession>
<reference evidence="2 3" key="1">
    <citation type="submission" date="2017-05" db="EMBL/GenBank/DDBJ databases">
        <authorList>
            <person name="Song R."/>
            <person name="Chenine A.L."/>
            <person name="Ruprecht R.M."/>
        </authorList>
    </citation>
    <scope>NUCLEOTIDE SEQUENCE [LARGE SCALE GENOMIC DNA]</scope>
    <source>
        <strain evidence="2">SW32</strain>
    </source>
</reference>
<evidence type="ECO:0000259" key="1">
    <source>
        <dbReference type="Pfam" id="PF25837"/>
    </source>
</evidence>
<sequence length="237" mass="26534">MNDRHWRERHYGTTLTESPVTHHETGALSFDRQDGALRTLCYRGIECVRGIRPVIRDDQWGTHALVTTAESVEVDVTGIELIHEFKAAEGALSGRFKTRLDDRGADVSLTLTAARTMLTCRSGLIVLLPLKGVVGRPVEVTHGDDSRALSRFPELISPGQPFFDISGLEYTVRHGPTVRLSFEGEVFEMEDQRNWSDASFKIYSRPLAWPIPYVIEAGETVVQGFSMQLEEHGHDVS</sequence>
<feature type="domain" description="D-apionate lactonase N-terminal" evidence="1">
    <location>
        <begin position="10"/>
        <end position="231"/>
    </location>
</feature>
<keyword evidence="3" id="KW-1185">Reference proteome</keyword>
<dbReference type="Pfam" id="PF25837">
    <property type="entry name" value="Apionate_lact_N"/>
    <property type="match status" value="1"/>
</dbReference>